<name>A0A4U5N131_STECR</name>
<gene>
    <name evidence="1" type="ORF">L596_016992</name>
</gene>
<protein>
    <submittedName>
        <fullName evidence="1">Uncharacterized protein</fullName>
    </submittedName>
</protein>
<proteinExistence type="predicted"/>
<comment type="caution">
    <text evidence="1">The sequence shown here is derived from an EMBL/GenBank/DDBJ whole genome shotgun (WGS) entry which is preliminary data.</text>
</comment>
<evidence type="ECO:0000313" key="1">
    <source>
        <dbReference type="EMBL" id="TKR75742.1"/>
    </source>
</evidence>
<dbReference type="EMBL" id="AZBU02000005">
    <property type="protein sequence ID" value="TKR75742.1"/>
    <property type="molecule type" value="Genomic_DNA"/>
</dbReference>
<organism evidence="1 2">
    <name type="scientific">Steinernema carpocapsae</name>
    <name type="common">Entomopathogenic nematode</name>
    <dbReference type="NCBI Taxonomy" id="34508"/>
    <lineage>
        <taxon>Eukaryota</taxon>
        <taxon>Metazoa</taxon>
        <taxon>Ecdysozoa</taxon>
        <taxon>Nematoda</taxon>
        <taxon>Chromadorea</taxon>
        <taxon>Rhabditida</taxon>
        <taxon>Tylenchina</taxon>
        <taxon>Panagrolaimomorpha</taxon>
        <taxon>Strongyloidoidea</taxon>
        <taxon>Steinernematidae</taxon>
        <taxon>Steinernema</taxon>
    </lineage>
</organism>
<accession>A0A4U5N131</accession>
<keyword evidence="2" id="KW-1185">Reference proteome</keyword>
<dbReference type="AlphaFoldDB" id="A0A4U5N131"/>
<reference evidence="1 2" key="2">
    <citation type="journal article" date="2019" name="G3 (Bethesda)">
        <title>Hybrid Assembly of the Genome of the Entomopathogenic Nematode Steinernema carpocapsae Identifies the X-Chromosome.</title>
        <authorList>
            <person name="Serra L."/>
            <person name="Macchietto M."/>
            <person name="Macias-Munoz A."/>
            <person name="McGill C.J."/>
            <person name="Rodriguez I.M."/>
            <person name="Rodriguez B."/>
            <person name="Murad R."/>
            <person name="Mortazavi A."/>
        </authorList>
    </citation>
    <scope>NUCLEOTIDE SEQUENCE [LARGE SCALE GENOMIC DNA]</scope>
    <source>
        <strain evidence="1 2">ALL</strain>
    </source>
</reference>
<dbReference type="Proteomes" id="UP000298663">
    <property type="component" value="Unassembled WGS sequence"/>
</dbReference>
<sequence>MDVSCARFLAVLWLYFSSNFRSFLTTICSNLGPRLPLSSSYSRALFIAFLRLIFHFYYTTIKPCLFQSNCPNDIHFYWSIYDDFNAEIPSALLSKEDKPSVVINGSRIQAKFHRVCLLVKISDSEKSSCGYFTVTENFFAVSFGNLGKSVKMVENDSVFLDPAANTVTSPPLKNITYEWLCRKTGTGEFKPISESGCFKDGYQHLPWNRGRVELKNPSTLFKKVPGNYEMKVIARGRRSTEEAIETASEIEISILNQQSEASIDFRCIPDCLFIPNRDSRKLSIGYQNVINVKCKNCHERQLFDAIRYRLVLANGTKTEWKTTKKTKIPVLKQVTDL</sequence>
<evidence type="ECO:0000313" key="2">
    <source>
        <dbReference type="Proteomes" id="UP000298663"/>
    </source>
</evidence>
<reference evidence="1 2" key="1">
    <citation type="journal article" date="2015" name="Genome Biol.">
        <title>Comparative genomics of Steinernema reveals deeply conserved gene regulatory networks.</title>
        <authorList>
            <person name="Dillman A.R."/>
            <person name="Macchietto M."/>
            <person name="Porter C.F."/>
            <person name="Rogers A."/>
            <person name="Williams B."/>
            <person name="Antoshechkin I."/>
            <person name="Lee M.M."/>
            <person name="Goodwin Z."/>
            <person name="Lu X."/>
            <person name="Lewis E.E."/>
            <person name="Goodrich-Blair H."/>
            <person name="Stock S.P."/>
            <person name="Adams B.J."/>
            <person name="Sternberg P.W."/>
            <person name="Mortazavi A."/>
        </authorList>
    </citation>
    <scope>NUCLEOTIDE SEQUENCE [LARGE SCALE GENOMIC DNA]</scope>
    <source>
        <strain evidence="1 2">ALL</strain>
    </source>
</reference>